<evidence type="ECO:0000259" key="5">
    <source>
        <dbReference type="Pfam" id="PF01323"/>
    </source>
</evidence>
<dbReference type="PANTHER" id="PTHR13887:SF14">
    <property type="entry name" value="DISULFIDE BOND FORMATION PROTEIN D"/>
    <property type="match status" value="1"/>
</dbReference>
<evidence type="ECO:0000256" key="1">
    <source>
        <dbReference type="ARBA" id="ARBA00022729"/>
    </source>
</evidence>
<dbReference type="InterPro" id="IPR036249">
    <property type="entry name" value="Thioredoxin-like_sf"/>
</dbReference>
<keyword evidence="2" id="KW-0560">Oxidoreductase</keyword>
<name>A0AAE4YFB2_9RHOB</name>
<dbReference type="Gene3D" id="3.40.30.10">
    <property type="entry name" value="Glutaredoxin"/>
    <property type="match status" value="1"/>
</dbReference>
<dbReference type="SUPFAM" id="SSF52833">
    <property type="entry name" value="Thioredoxin-like"/>
    <property type="match status" value="1"/>
</dbReference>
<accession>A0AAE4YFB2</accession>
<reference evidence="6" key="1">
    <citation type="submission" date="2020-01" db="EMBL/GenBank/DDBJ databases">
        <authorList>
            <person name="Chen W.-M."/>
        </authorList>
    </citation>
    <scope>NUCLEOTIDE SEQUENCE</scope>
    <source>
        <strain evidence="6">CYK-10</strain>
    </source>
</reference>
<proteinExistence type="predicted"/>
<feature type="domain" description="DSBA-like thioredoxin" evidence="5">
    <location>
        <begin position="101"/>
        <end position="242"/>
    </location>
</feature>
<keyword evidence="7" id="KW-1185">Reference proteome</keyword>
<evidence type="ECO:0000313" key="6">
    <source>
        <dbReference type="EMBL" id="NBZ88855.1"/>
    </source>
</evidence>
<gene>
    <name evidence="6" type="ORF">GV832_14780</name>
</gene>
<keyword evidence="1" id="KW-0732">Signal</keyword>
<protein>
    <submittedName>
        <fullName evidence="6">Thioredoxin domain-containing protein</fullName>
    </submittedName>
</protein>
<evidence type="ECO:0000256" key="2">
    <source>
        <dbReference type="ARBA" id="ARBA00023002"/>
    </source>
</evidence>
<evidence type="ECO:0000313" key="7">
    <source>
        <dbReference type="Proteomes" id="UP001193501"/>
    </source>
</evidence>
<evidence type="ECO:0000256" key="4">
    <source>
        <dbReference type="ARBA" id="ARBA00023284"/>
    </source>
</evidence>
<keyword evidence="3" id="KW-1015">Disulfide bond</keyword>
<comment type="caution">
    <text evidence="6">The sequence shown here is derived from an EMBL/GenBank/DDBJ whole genome shotgun (WGS) entry which is preliminary data.</text>
</comment>
<dbReference type="EMBL" id="JAABNR010000014">
    <property type="protein sequence ID" value="NBZ88855.1"/>
    <property type="molecule type" value="Genomic_DNA"/>
</dbReference>
<sequence length="255" mass="27846">MTIRRRDVFVLGGIIALIYGLRALPWDRLGGSPLSYVDIEGVPPFRRLELAAQTSTANIALVGLDGPLPDAGARRARMETMRTDPCPALFGNSASNSEVPIAYFSEFRCPFCRALERDLESLLAEDPATFRLVQHELPIFGPPSELAARASVAAARQGKQQELRRRFMRTPMVAEEASVRRVAETLDLDVEQLLIDMSSAGVQAELDRTRALADLFGFIGTPGLVIGRTVLSGAVPLSLLRQIAEEEKAEPFPAC</sequence>
<dbReference type="InterPro" id="IPR001853">
    <property type="entry name" value="DSBA-like_thioredoxin_dom"/>
</dbReference>
<dbReference type="Proteomes" id="UP001193501">
    <property type="component" value="Unassembled WGS sequence"/>
</dbReference>
<dbReference type="PANTHER" id="PTHR13887">
    <property type="entry name" value="GLUTATHIONE S-TRANSFERASE KAPPA"/>
    <property type="match status" value="1"/>
</dbReference>
<dbReference type="AlphaFoldDB" id="A0AAE4YFB2"/>
<keyword evidence="4" id="KW-0676">Redox-active center</keyword>
<organism evidence="6 7">
    <name type="scientific">Stagnihabitans tardus</name>
    <dbReference type="NCBI Taxonomy" id="2699202"/>
    <lineage>
        <taxon>Bacteria</taxon>
        <taxon>Pseudomonadati</taxon>
        <taxon>Pseudomonadota</taxon>
        <taxon>Alphaproteobacteria</taxon>
        <taxon>Rhodobacterales</taxon>
        <taxon>Paracoccaceae</taxon>
        <taxon>Stagnihabitans</taxon>
    </lineage>
</organism>
<dbReference type="GO" id="GO:0016491">
    <property type="term" value="F:oxidoreductase activity"/>
    <property type="evidence" value="ECO:0007669"/>
    <property type="project" value="UniProtKB-KW"/>
</dbReference>
<evidence type="ECO:0000256" key="3">
    <source>
        <dbReference type="ARBA" id="ARBA00023157"/>
    </source>
</evidence>
<dbReference type="Pfam" id="PF01323">
    <property type="entry name" value="DSBA"/>
    <property type="match status" value="1"/>
</dbReference>